<accession>A0ABT8JTQ1</accession>
<name>A0ABT8JTQ1_9BACL</name>
<dbReference type="InterPro" id="IPR011199">
    <property type="entry name" value="Bacillithiol_biosynth_BshC"/>
</dbReference>
<dbReference type="EC" id="6.-.-.-" evidence="2"/>
<evidence type="ECO:0000256" key="2">
    <source>
        <dbReference type="HAMAP-Rule" id="MF_01867"/>
    </source>
</evidence>
<keyword evidence="6" id="KW-1185">Reference proteome</keyword>
<dbReference type="Proteomes" id="UP001175097">
    <property type="component" value="Unassembled WGS sequence"/>
</dbReference>
<comment type="similarity">
    <text evidence="2">Belongs to the BshC family.</text>
</comment>
<reference evidence="5" key="1">
    <citation type="submission" date="2023-03" db="EMBL/GenBank/DDBJ databases">
        <title>MT1 and MT2 Draft Genomes of Novel Species.</title>
        <authorList>
            <person name="Venkateswaran K."/>
        </authorList>
    </citation>
    <scope>NUCLEOTIDE SEQUENCE</scope>
    <source>
        <strain evidence="5">F6_3S_P_2</strain>
    </source>
</reference>
<dbReference type="EMBL" id="JAROCC010000005">
    <property type="protein sequence ID" value="MDN4607559.1"/>
    <property type="molecule type" value="Genomic_DNA"/>
</dbReference>
<dbReference type="Pfam" id="PF24850">
    <property type="entry name" value="CC_BshC"/>
    <property type="match status" value="1"/>
</dbReference>
<dbReference type="InterPro" id="IPR055399">
    <property type="entry name" value="CC_BshC"/>
</dbReference>
<keyword evidence="1 2" id="KW-0436">Ligase</keyword>
<comment type="function">
    <text evidence="2">Involved in bacillithiol (BSH) biosynthesis. May catalyze the last step of the pathway, the addition of cysteine to glucosamine malate (GlcN-Mal) to generate BSH.</text>
</comment>
<feature type="domain" description="Bacillithiol biosynthesis BshC N-terminal Rossmann-like" evidence="3">
    <location>
        <begin position="1"/>
        <end position="376"/>
    </location>
</feature>
<evidence type="ECO:0000256" key="1">
    <source>
        <dbReference type="ARBA" id="ARBA00022598"/>
    </source>
</evidence>
<evidence type="ECO:0000259" key="4">
    <source>
        <dbReference type="Pfam" id="PF24850"/>
    </source>
</evidence>
<evidence type="ECO:0000313" key="6">
    <source>
        <dbReference type="Proteomes" id="UP001175097"/>
    </source>
</evidence>
<dbReference type="HAMAP" id="MF_01867">
    <property type="entry name" value="BshC"/>
    <property type="match status" value="1"/>
</dbReference>
<gene>
    <name evidence="2 5" type="primary">bshC</name>
    <name evidence="5" type="ORF">P5G49_08665</name>
</gene>
<dbReference type="Pfam" id="PF10079">
    <property type="entry name" value="Rossmann-like_BshC"/>
    <property type="match status" value="1"/>
</dbReference>
<organism evidence="5 6">
    <name type="scientific">Sporosarcina highlanderae</name>
    <dbReference type="NCBI Taxonomy" id="3035916"/>
    <lineage>
        <taxon>Bacteria</taxon>
        <taxon>Bacillati</taxon>
        <taxon>Bacillota</taxon>
        <taxon>Bacilli</taxon>
        <taxon>Bacillales</taxon>
        <taxon>Caryophanaceae</taxon>
        <taxon>Sporosarcina</taxon>
    </lineage>
</organism>
<dbReference type="RefSeq" id="WP_301243091.1">
    <property type="nucleotide sequence ID" value="NZ_JAROCC010000005.1"/>
</dbReference>
<protein>
    <recommendedName>
        <fullName evidence="2">Putative cysteine ligase BshC</fullName>
        <ecNumber evidence="2">6.-.-.-</ecNumber>
    </recommendedName>
</protein>
<dbReference type="NCBIfam" id="TIGR03998">
    <property type="entry name" value="thiol_BshC"/>
    <property type="match status" value="1"/>
</dbReference>
<dbReference type="InterPro" id="IPR055398">
    <property type="entry name" value="Rossmann-like_BshC"/>
</dbReference>
<sequence>MELESFVLQNGNKVMQAYNHDEKFIHNFFDYKNESNSYPERLEELSNRSFLREELANVIKTFMEPFGISDKAAQHIGELAENGVVVIGGQQAGIMTGPLYSVHKAITVILLAEMKRKELGVPVIPVFWVAGEDHDLNEINHVYTETSGMVTKHKYREKYILKLMASDAEYSHEMMTTFVKDTFRQFGETEHTKALLDEVLTAVRMETTLTGFFVRLMNDLFSEHGLLLIDSAYKPLRELEKSHFSDLIQEAENIAKMIASKEEEFDALGFGKPIEAEYDAANLFYVHETGRVLLTRDDGYFVNSSAGIRFTTDELLKVASEEPWLLSNNVATRPIMQDLVLPVLAFVGGPGEIAYWALLKDAFHHLGIKMPILVPRISITLITPQAQQAMTDVSMSLSDVLSGKVQEEREQFIGTLHNERFEDLIRETETLLESKYSELASATDRSMEQLLQKNLEFHKKQLDFLRNKAEESILIKHDVALRKYRILENELIPEGSLQERIYTPYTFMNQYGTKLVRDLLRQPLKMDGTHQIVYL</sequence>
<comment type="caution">
    <text evidence="5">The sequence shown here is derived from an EMBL/GenBank/DDBJ whole genome shotgun (WGS) entry which is preliminary data.</text>
</comment>
<evidence type="ECO:0000313" key="5">
    <source>
        <dbReference type="EMBL" id="MDN4607559.1"/>
    </source>
</evidence>
<feature type="domain" description="Bacillithiol biosynthesis BshC C-terminal coiled-coil" evidence="4">
    <location>
        <begin position="379"/>
        <end position="535"/>
    </location>
</feature>
<proteinExistence type="inferred from homology"/>
<dbReference type="PIRSF" id="PIRSF012535">
    <property type="entry name" value="UCP012535"/>
    <property type="match status" value="1"/>
</dbReference>
<evidence type="ECO:0000259" key="3">
    <source>
        <dbReference type="Pfam" id="PF10079"/>
    </source>
</evidence>